<dbReference type="InterPro" id="IPR019192">
    <property type="entry name" value="Ribosomal_mL40"/>
</dbReference>
<dbReference type="PANTHER" id="PTHR13359">
    <property type="entry name" value="39S RIBOSOMAL PROTEIN L40, MITOCHONDRIAL"/>
    <property type="match status" value="1"/>
</dbReference>
<proteinExistence type="inferred from homology"/>
<evidence type="ECO:0000256" key="3">
    <source>
        <dbReference type="ARBA" id="ARBA00022946"/>
    </source>
</evidence>
<evidence type="ECO:0000256" key="9">
    <source>
        <dbReference type="SAM" id="MobiDB-lite"/>
    </source>
</evidence>
<dbReference type="Gene3D" id="6.10.250.3440">
    <property type="match status" value="1"/>
</dbReference>
<keyword evidence="5" id="KW-0496">Mitochondrion</keyword>
<evidence type="ECO:0000256" key="2">
    <source>
        <dbReference type="ARBA" id="ARBA00009360"/>
    </source>
</evidence>
<dbReference type="AlphaFoldDB" id="A0A1B6DHD1"/>
<keyword evidence="6" id="KW-0687">Ribonucleoprotein</keyword>
<dbReference type="GO" id="GO:0005762">
    <property type="term" value="C:mitochondrial large ribosomal subunit"/>
    <property type="evidence" value="ECO:0007669"/>
    <property type="project" value="InterPro"/>
</dbReference>
<evidence type="ECO:0000256" key="5">
    <source>
        <dbReference type="ARBA" id="ARBA00023128"/>
    </source>
</evidence>
<dbReference type="PANTHER" id="PTHR13359:SF2">
    <property type="entry name" value="LARGE RIBOSOMAL SUBUNIT PROTEIN ML40"/>
    <property type="match status" value="1"/>
</dbReference>
<evidence type="ECO:0000256" key="4">
    <source>
        <dbReference type="ARBA" id="ARBA00022980"/>
    </source>
</evidence>
<accession>A0A1B6DHD1</accession>
<feature type="region of interest" description="Disordered" evidence="9">
    <location>
        <begin position="177"/>
        <end position="200"/>
    </location>
</feature>
<evidence type="ECO:0000256" key="7">
    <source>
        <dbReference type="ARBA" id="ARBA00035192"/>
    </source>
</evidence>
<gene>
    <name evidence="10" type="ORF">g.9403</name>
</gene>
<evidence type="ECO:0000256" key="6">
    <source>
        <dbReference type="ARBA" id="ARBA00023274"/>
    </source>
</evidence>
<dbReference type="InterPro" id="IPR039145">
    <property type="entry name" value="Ribosomal_mL40_metazoa/plant"/>
</dbReference>
<keyword evidence="3" id="KW-0809">Transit peptide</keyword>
<reference evidence="10" key="1">
    <citation type="submission" date="2015-12" db="EMBL/GenBank/DDBJ databases">
        <title>De novo transcriptome assembly of four potential Pierce s Disease insect vectors from Arizona vineyards.</title>
        <authorList>
            <person name="Tassone E.E."/>
        </authorList>
    </citation>
    <scope>NUCLEOTIDE SEQUENCE</scope>
</reference>
<dbReference type="Pfam" id="PF09812">
    <property type="entry name" value="MRP-L28"/>
    <property type="match status" value="1"/>
</dbReference>
<sequence>MSVLLLCNSLKRLAVTSGSATSTRNISACSSPLFFKLTLSLYGEPLKKKKRLDPAIVRAREERKKKKLEKQIKRLEKNSRQLKPIDEVEVPIILLNENRSRKASVLTPEILDERVLLTKAWSRYKLKSHLADVQMIDRIMYSQQKALDELQKESEDLYQAAIQVDPDFLPFIVKGPVENPPSKTYDPPDGEYIDISKKWE</sequence>
<evidence type="ECO:0000313" key="10">
    <source>
        <dbReference type="EMBL" id="JAS25111.1"/>
    </source>
</evidence>
<name>A0A1B6DHD1_9HEMI</name>
<organism evidence="10">
    <name type="scientific">Clastoptera arizonana</name>
    <name type="common">Arizona spittle bug</name>
    <dbReference type="NCBI Taxonomy" id="38151"/>
    <lineage>
        <taxon>Eukaryota</taxon>
        <taxon>Metazoa</taxon>
        <taxon>Ecdysozoa</taxon>
        <taxon>Arthropoda</taxon>
        <taxon>Hexapoda</taxon>
        <taxon>Insecta</taxon>
        <taxon>Pterygota</taxon>
        <taxon>Neoptera</taxon>
        <taxon>Paraneoptera</taxon>
        <taxon>Hemiptera</taxon>
        <taxon>Auchenorrhyncha</taxon>
        <taxon>Cercopoidea</taxon>
        <taxon>Clastopteridae</taxon>
        <taxon>Clastoptera</taxon>
    </lineage>
</organism>
<dbReference type="EMBL" id="GEDC01012187">
    <property type="protein sequence ID" value="JAS25111.1"/>
    <property type="molecule type" value="Transcribed_RNA"/>
</dbReference>
<evidence type="ECO:0000256" key="1">
    <source>
        <dbReference type="ARBA" id="ARBA00004173"/>
    </source>
</evidence>
<comment type="subcellular location">
    <subcellularLocation>
        <location evidence="1">Mitochondrion</location>
    </subcellularLocation>
</comment>
<evidence type="ECO:0000256" key="8">
    <source>
        <dbReference type="ARBA" id="ARBA00083752"/>
    </source>
</evidence>
<protein>
    <recommendedName>
        <fullName evidence="7">Large ribosomal subunit protein mL40</fullName>
    </recommendedName>
    <alternativeName>
        <fullName evidence="8">39S ribosomal protein L40, mitochondrial</fullName>
    </alternativeName>
</protein>
<keyword evidence="4" id="KW-0689">Ribosomal protein</keyword>
<comment type="similarity">
    <text evidence="2">Belongs to the mitochondrion-specific ribosomal protein mL40 family.</text>
</comment>
<dbReference type="FunFam" id="6.10.250.3440:FF:000001">
    <property type="entry name" value="Mitochondrial ribosomal protein L40"/>
    <property type="match status" value="1"/>
</dbReference>